<proteinExistence type="inferred from homology"/>
<dbReference type="SUPFAM" id="SSF143011">
    <property type="entry name" value="RelE-like"/>
    <property type="match status" value="1"/>
</dbReference>
<reference evidence="8 9" key="1">
    <citation type="journal article" date="2019" name="Int. J. Syst. Evol. Microbiol.">
        <title>The Global Catalogue of Microorganisms (GCM) 10K type strain sequencing project: providing services to taxonomists for standard genome sequencing and annotation.</title>
        <authorList>
            <consortium name="The Broad Institute Genomics Platform"/>
            <consortium name="The Broad Institute Genome Sequencing Center for Infectious Disease"/>
            <person name="Wu L."/>
            <person name="Ma J."/>
        </authorList>
    </citation>
    <scope>NUCLEOTIDE SEQUENCE [LARGE SCALE GENOMIC DNA]</scope>
    <source>
        <strain evidence="8 9">JCM 16117</strain>
    </source>
</reference>
<dbReference type="InterPro" id="IPR009614">
    <property type="entry name" value="YoeB_toxin"/>
</dbReference>
<organism evidence="8 9">
    <name type="scientific">Herbiconiux moechotypicola</name>
    <dbReference type="NCBI Taxonomy" id="637393"/>
    <lineage>
        <taxon>Bacteria</taxon>
        <taxon>Bacillati</taxon>
        <taxon>Actinomycetota</taxon>
        <taxon>Actinomycetes</taxon>
        <taxon>Micrococcales</taxon>
        <taxon>Microbacteriaceae</taxon>
        <taxon>Herbiconiux</taxon>
    </lineage>
</organism>
<keyword evidence="9" id="KW-1185">Reference proteome</keyword>
<evidence type="ECO:0000256" key="3">
    <source>
        <dbReference type="ARBA" id="ARBA00022722"/>
    </source>
</evidence>
<protein>
    <recommendedName>
        <fullName evidence="7">Endoribonuclease YoeB</fullName>
    </recommendedName>
    <alternativeName>
        <fullName evidence="6">Putative mRNA interferase YoeB</fullName>
    </alternativeName>
</protein>
<accession>A0ABN3E5E3</accession>
<keyword evidence="4" id="KW-0255">Endonuclease</keyword>
<evidence type="ECO:0000256" key="1">
    <source>
        <dbReference type="ARBA" id="ARBA00008172"/>
    </source>
</evidence>
<dbReference type="NCBIfam" id="TIGR02116">
    <property type="entry name" value="toxin_Txe_YoeB"/>
    <property type="match status" value="1"/>
</dbReference>
<sequence length="98" mass="11337">MTRPPLSTGSGPTGRALAFDRLGREDYVYWQTQDKKTLRRINQLIADTLQDPFTGIGKPEPLKHLLSGCWSRRIDETHRLVYVVTDSHLVILQARYHY</sequence>
<keyword evidence="3" id="KW-0540">Nuclease</keyword>
<evidence type="ECO:0000256" key="2">
    <source>
        <dbReference type="ARBA" id="ARBA00022649"/>
    </source>
</evidence>
<dbReference type="Pfam" id="PF06769">
    <property type="entry name" value="YoeB_toxin"/>
    <property type="match status" value="1"/>
</dbReference>
<comment type="caution">
    <text evidence="8">The sequence shown here is derived from an EMBL/GenBank/DDBJ whole genome shotgun (WGS) entry which is preliminary data.</text>
</comment>
<gene>
    <name evidence="8" type="ORF">GCM10009851_37370</name>
</gene>
<evidence type="ECO:0000313" key="8">
    <source>
        <dbReference type="EMBL" id="GAA2248471.1"/>
    </source>
</evidence>
<dbReference type="Gene3D" id="3.30.2310.20">
    <property type="entry name" value="RelE-like"/>
    <property type="match status" value="1"/>
</dbReference>
<evidence type="ECO:0000256" key="5">
    <source>
        <dbReference type="ARBA" id="ARBA00022801"/>
    </source>
</evidence>
<dbReference type="PANTHER" id="PTHR38039:SF1">
    <property type="entry name" value="TOXIN YOEB"/>
    <property type="match status" value="1"/>
</dbReference>
<dbReference type="Proteomes" id="UP001500929">
    <property type="component" value="Unassembled WGS sequence"/>
</dbReference>
<evidence type="ECO:0000313" key="9">
    <source>
        <dbReference type="Proteomes" id="UP001500929"/>
    </source>
</evidence>
<keyword evidence="5" id="KW-0378">Hydrolase</keyword>
<comment type="similarity">
    <text evidence="1">Belongs to the YoeB family.</text>
</comment>
<dbReference type="PANTHER" id="PTHR38039">
    <property type="entry name" value="TOXIN YOEB"/>
    <property type="match status" value="1"/>
</dbReference>
<evidence type="ECO:0000256" key="6">
    <source>
        <dbReference type="ARBA" id="ARBA00030388"/>
    </source>
</evidence>
<dbReference type="InterPro" id="IPR035093">
    <property type="entry name" value="RelE/ParE_toxin_dom_sf"/>
</dbReference>
<dbReference type="RefSeq" id="WP_425551845.1">
    <property type="nucleotide sequence ID" value="NZ_BAAAQY010000014.1"/>
</dbReference>
<evidence type="ECO:0000256" key="4">
    <source>
        <dbReference type="ARBA" id="ARBA00022759"/>
    </source>
</evidence>
<name>A0ABN3E5E3_9MICO</name>
<evidence type="ECO:0000256" key="7">
    <source>
        <dbReference type="ARBA" id="ARBA00050056"/>
    </source>
</evidence>
<keyword evidence="2" id="KW-1277">Toxin-antitoxin system</keyword>
<dbReference type="EMBL" id="BAAAQY010000014">
    <property type="protein sequence ID" value="GAA2248471.1"/>
    <property type="molecule type" value="Genomic_DNA"/>
</dbReference>